<evidence type="ECO:0000256" key="7">
    <source>
        <dbReference type="SAM" id="Phobius"/>
    </source>
</evidence>
<reference evidence="8" key="1">
    <citation type="submission" date="2023-06" db="EMBL/GenBank/DDBJ databases">
        <authorList>
            <person name="Zeman M."/>
            <person name="Kubasova T."/>
            <person name="Jahodarova E."/>
            <person name="Nykrynova M."/>
            <person name="Rychlik I."/>
        </authorList>
    </citation>
    <scope>NUCLEOTIDE SEQUENCE</scope>
    <source>
        <strain evidence="8">84_SSukc20</strain>
    </source>
</reference>
<keyword evidence="9" id="KW-1185">Reference proteome</keyword>
<dbReference type="EMBL" id="JAUEII010000005">
    <property type="protein sequence ID" value="MDN0048524.1"/>
    <property type="molecule type" value="Genomic_DNA"/>
</dbReference>
<accession>A0ABT7X3A3</accession>
<proteinExistence type="predicted"/>
<organism evidence="8 9">
    <name type="scientific">Bacteroides gallinaceum</name>
    <dbReference type="NCBI Taxonomy" id="1462571"/>
    <lineage>
        <taxon>Bacteria</taxon>
        <taxon>Pseudomonadati</taxon>
        <taxon>Bacteroidota</taxon>
        <taxon>Bacteroidia</taxon>
        <taxon>Bacteroidales</taxon>
        <taxon>Bacteroidaceae</taxon>
        <taxon>Bacteroides</taxon>
    </lineage>
</organism>
<dbReference type="RefSeq" id="WP_022038998.1">
    <property type="nucleotide sequence ID" value="NZ_JACJJJ010000041.1"/>
</dbReference>
<dbReference type="Proteomes" id="UP001167871">
    <property type="component" value="Unassembled WGS sequence"/>
</dbReference>
<evidence type="ECO:0000256" key="3">
    <source>
        <dbReference type="ARBA" id="ARBA00022519"/>
    </source>
</evidence>
<keyword evidence="5 7" id="KW-0472">Membrane</keyword>
<protein>
    <submittedName>
        <fullName evidence="8">Lysophospholipid acyltransferase family protein</fullName>
    </submittedName>
</protein>
<dbReference type="PANTHER" id="PTHR30606:SF10">
    <property type="entry name" value="PHOSPHATIDYLINOSITOL MANNOSIDE ACYLTRANSFERASE"/>
    <property type="match status" value="1"/>
</dbReference>
<comment type="subcellular location">
    <subcellularLocation>
        <location evidence="1">Cell inner membrane</location>
    </subcellularLocation>
</comment>
<keyword evidence="7" id="KW-0812">Transmembrane</keyword>
<evidence type="ECO:0000256" key="6">
    <source>
        <dbReference type="ARBA" id="ARBA00023315"/>
    </source>
</evidence>
<comment type="caution">
    <text evidence="8">The sequence shown here is derived from an EMBL/GenBank/DDBJ whole genome shotgun (WGS) entry which is preliminary data.</text>
</comment>
<feature type="transmembrane region" description="Helical" evidence="7">
    <location>
        <begin position="12"/>
        <end position="38"/>
    </location>
</feature>
<evidence type="ECO:0000313" key="8">
    <source>
        <dbReference type="EMBL" id="MDN0048524.1"/>
    </source>
</evidence>
<evidence type="ECO:0000256" key="5">
    <source>
        <dbReference type="ARBA" id="ARBA00023136"/>
    </source>
</evidence>
<dbReference type="CDD" id="cd07984">
    <property type="entry name" value="LPLAT_LABLAT-like"/>
    <property type="match status" value="1"/>
</dbReference>
<keyword evidence="3" id="KW-0997">Cell inner membrane</keyword>
<dbReference type="InterPro" id="IPR004960">
    <property type="entry name" value="LipA_acyltrans"/>
</dbReference>
<dbReference type="PANTHER" id="PTHR30606">
    <property type="entry name" value="LIPID A BIOSYNTHESIS LAUROYL ACYLTRANSFERASE"/>
    <property type="match status" value="1"/>
</dbReference>
<dbReference type="Pfam" id="PF03279">
    <property type="entry name" value="Lip_A_acyltrans"/>
    <property type="match status" value="1"/>
</dbReference>
<evidence type="ECO:0000256" key="4">
    <source>
        <dbReference type="ARBA" id="ARBA00022679"/>
    </source>
</evidence>
<sequence>MKFVYYIVFASWYVLSLLPLRVLYVVSDILYLPLFYCIRYRRHIVHSNLKASFPEKSEPEILRIEKQFYHFFCDYVVETIKLFSISKKEMMRRMSFSGLDRVQEELEREQKKYCFIYLGHYCNWEYVASMQYWLPDIHCGQIYHPLYNKAFDQLFLRLRGQFGGDNIPMKETLRRIIKLGKGEKKVMIGFIADQAPSWWAMEHWTTFLNHDTAFFMGTERIGRKLDAAVYYLDIRRVKRGYYHAELKLLTLHPNDLPQYRLTDMYSECLEKQIKEAPAYWLWSHNRWKRTKEEWLKGNWK</sequence>
<gene>
    <name evidence="8" type="ORF">QVO10_03830</name>
</gene>
<evidence type="ECO:0000313" key="9">
    <source>
        <dbReference type="Proteomes" id="UP001167871"/>
    </source>
</evidence>
<evidence type="ECO:0000256" key="2">
    <source>
        <dbReference type="ARBA" id="ARBA00022475"/>
    </source>
</evidence>
<keyword evidence="4" id="KW-0808">Transferase</keyword>
<keyword evidence="2" id="KW-1003">Cell membrane</keyword>
<name>A0ABT7X3A3_9BACE</name>
<keyword evidence="6 8" id="KW-0012">Acyltransferase</keyword>
<dbReference type="GO" id="GO:0016746">
    <property type="term" value="F:acyltransferase activity"/>
    <property type="evidence" value="ECO:0007669"/>
    <property type="project" value="UniProtKB-KW"/>
</dbReference>
<evidence type="ECO:0000256" key="1">
    <source>
        <dbReference type="ARBA" id="ARBA00004533"/>
    </source>
</evidence>
<keyword evidence="7" id="KW-1133">Transmembrane helix</keyword>
<reference evidence="8" key="2">
    <citation type="submission" date="2024-05" db="EMBL/GenBank/DDBJ databases">
        <title>Identification and characterization of horizontal gene transfer across gut microbiota members of farm animals based on homology search.</title>
        <authorList>
            <person name="Schwarzerova J."/>
            <person name="Nykrynova M."/>
            <person name="Jureckova K."/>
            <person name="Cejkova D."/>
            <person name="Rychlik I."/>
        </authorList>
    </citation>
    <scope>NUCLEOTIDE SEQUENCE</scope>
    <source>
        <strain evidence="8">84_SSukc20</strain>
    </source>
</reference>